<dbReference type="AlphaFoldDB" id="A0A1F7REJ2"/>
<organism evidence="2 3">
    <name type="scientific">Candidatus Schekmanbacteria bacterium GWA2_38_11</name>
    <dbReference type="NCBI Taxonomy" id="1817876"/>
    <lineage>
        <taxon>Bacteria</taxon>
        <taxon>Candidatus Schekmaniibacteriota</taxon>
    </lineage>
</organism>
<reference evidence="2 3" key="1">
    <citation type="journal article" date="2016" name="Nat. Commun.">
        <title>Thousands of microbial genomes shed light on interconnected biogeochemical processes in an aquifer system.</title>
        <authorList>
            <person name="Anantharaman K."/>
            <person name="Brown C.T."/>
            <person name="Hug L.A."/>
            <person name="Sharon I."/>
            <person name="Castelle C.J."/>
            <person name="Probst A.J."/>
            <person name="Thomas B.C."/>
            <person name="Singh A."/>
            <person name="Wilkins M.J."/>
            <person name="Karaoz U."/>
            <person name="Brodie E.L."/>
            <person name="Williams K.H."/>
            <person name="Hubbard S.S."/>
            <person name="Banfield J.F."/>
        </authorList>
    </citation>
    <scope>NUCLEOTIDE SEQUENCE [LARGE SCALE GENOMIC DNA]</scope>
</reference>
<comment type="caution">
    <text evidence="2">The sequence shown here is derived from an EMBL/GenBank/DDBJ whole genome shotgun (WGS) entry which is preliminary data.</text>
</comment>
<evidence type="ECO:0000256" key="1">
    <source>
        <dbReference type="SAM" id="Phobius"/>
    </source>
</evidence>
<proteinExistence type="predicted"/>
<protein>
    <submittedName>
        <fullName evidence="2">Uncharacterized protein</fullName>
    </submittedName>
</protein>
<evidence type="ECO:0000313" key="3">
    <source>
        <dbReference type="Proteomes" id="UP000178526"/>
    </source>
</evidence>
<name>A0A1F7REJ2_9BACT</name>
<evidence type="ECO:0000313" key="2">
    <source>
        <dbReference type="EMBL" id="OGL39618.1"/>
    </source>
</evidence>
<dbReference type="EMBL" id="MGDB01000114">
    <property type="protein sequence ID" value="OGL39618.1"/>
    <property type="molecule type" value="Genomic_DNA"/>
</dbReference>
<gene>
    <name evidence="2" type="ORF">A2042_08325</name>
</gene>
<feature type="transmembrane region" description="Helical" evidence="1">
    <location>
        <begin position="38"/>
        <end position="58"/>
    </location>
</feature>
<dbReference type="Proteomes" id="UP000178526">
    <property type="component" value="Unassembled WGS sequence"/>
</dbReference>
<keyword evidence="1" id="KW-0812">Transmembrane</keyword>
<keyword evidence="1" id="KW-1133">Transmembrane helix</keyword>
<accession>A0A1F7REJ2</accession>
<sequence>MFQVLSLIFLAVVVSTIWGILDFDEREDNLFLCFKNGIYALFGLIGMTIGLGLIISLLS</sequence>
<keyword evidence="1" id="KW-0472">Membrane</keyword>